<dbReference type="Proteomes" id="UP001164286">
    <property type="component" value="Unassembled WGS sequence"/>
</dbReference>
<dbReference type="AlphaFoldDB" id="A0AA38HGE3"/>
<evidence type="ECO:0000313" key="4">
    <source>
        <dbReference type="EMBL" id="KAI9638349.1"/>
    </source>
</evidence>
<evidence type="ECO:0000259" key="3">
    <source>
        <dbReference type="SMART" id="SM00672"/>
    </source>
</evidence>
<evidence type="ECO:0000313" key="5">
    <source>
        <dbReference type="Proteomes" id="UP001164286"/>
    </source>
</evidence>
<feature type="domain" description="Glycosyl transferase CAP10" evidence="3">
    <location>
        <begin position="365"/>
        <end position="645"/>
    </location>
</feature>
<dbReference type="InterPro" id="IPR051091">
    <property type="entry name" value="O-Glucosyltr/Glycosyltrsf_90"/>
</dbReference>
<keyword evidence="2" id="KW-0732">Signal</keyword>
<organism evidence="4 5">
    <name type="scientific">Dioszegia hungarica</name>
    <dbReference type="NCBI Taxonomy" id="4972"/>
    <lineage>
        <taxon>Eukaryota</taxon>
        <taxon>Fungi</taxon>
        <taxon>Dikarya</taxon>
        <taxon>Basidiomycota</taxon>
        <taxon>Agaricomycotina</taxon>
        <taxon>Tremellomycetes</taxon>
        <taxon>Tremellales</taxon>
        <taxon>Bulleribasidiaceae</taxon>
        <taxon>Dioszegia</taxon>
    </lineage>
</organism>
<proteinExistence type="predicted"/>
<evidence type="ECO:0000256" key="2">
    <source>
        <dbReference type="SAM" id="SignalP"/>
    </source>
</evidence>
<dbReference type="PANTHER" id="PTHR12203:SF118">
    <property type="entry name" value="BETA-1,2-XYLOSYLTRANSFERASE 1"/>
    <property type="match status" value="1"/>
</dbReference>
<comment type="caution">
    <text evidence="4">The sequence shown here is derived from an EMBL/GenBank/DDBJ whole genome shotgun (WGS) entry which is preliminary data.</text>
</comment>
<accession>A0AA38HGE3</accession>
<dbReference type="SMART" id="SM00672">
    <property type="entry name" value="CAP10"/>
    <property type="match status" value="1"/>
</dbReference>
<keyword evidence="5" id="KW-1185">Reference proteome</keyword>
<dbReference type="EMBL" id="JAKWFO010000003">
    <property type="protein sequence ID" value="KAI9638349.1"/>
    <property type="molecule type" value="Genomic_DNA"/>
</dbReference>
<sequence length="663" mass="74117">MPRPSRPALVLITVALLVALHFIFISPSDTHGSSSSKAAGRPVPRPRKPFVPSPPKTKAKGRKSASPKTAVTEDGLDIDIRGLTAYDGTGEKHPVELLIERGRRLAKAVEARIREVASVEDSADEYERTFGLKPPKGFETWYKFTQISPEPHPPPVPPLIPFAHTPFDAYLSIPASTLRERVSGLREKEGFFTLQFVPDGTGDQGTSCDKGDEWSFQDVAERGKGRVKVAGVGAWSWRCNNTLNLILPILPYMPKELFTMKPPFEVAFSLADGPSSMIHNSFKVRSEALGRSLKEWPKAQLHKAEQAMRWTWGWQWACPEGAPLKKSNTDIVLNDLGSVASLSGGDQAVFAGPKIEKSFIADFGKAADFCYNPELMQYHHSLLLDHAAGAAPLVPSVAACRAVHNADIVGVPLDGVHETVALVPWEEKPLKKVFWRGSATGLFHSKDTPWRQSQRERLHWFSNNASDDKVSLLVDRGADGGLVNEQWKVTDLNEAWLDVGISGKPNQCSKEDGSCDEMAREIDFMGLVRKEDATKYKFVIDVDGNGWSSRFRRLLAGNNVVLKSTLYPEWHSEMLIPWYHYVPLKLDYTDMYDILAFFMGAPDGSTPGRDDLAEEIAANGLRFTEERWRMSDMRSYTYLLILEFWRMISDDRKKASYHTEGEE</sequence>
<dbReference type="InterPro" id="IPR006598">
    <property type="entry name" value="CAP10"/>
</dbReference>
<dbReference type="Pfam" id="PF05686">
    <property type="entry name" value="Glyco_transf_90"/>
    <property type="match status" value="1"/>
</dbReference>
<dbReference type="GeneID" id="77731337"/>
<dbReference type="PANTHER" id="PTHR12203">
    <property type="entry name" value="KDEL LYS-ASP-GLU-LEU CONTAINING - RELATED"/>
    <property type="match status" value="1"/>
</dbReference>
<feature type="chain" id="PRO_5041452242" description="Glycosyl transferase CAP10 domain-containing protein" evidence="2">
    <location>
        <begin position="31"/>
        <end position="663"/>
    </location>
</feature>
<evidence type="ECO:0000256" key="1">
    <source>
        <dbReference type="SAM" id="MobiDB-lite"/>
    </source>
</evidence>
<gene>
    <name evidence="4" type="ORF">MKK02DRAFT_42735</name>
</gene>
<protein>
    <recommendedName>
        <fullName evidence="3">Glycosyl transferase CAP10 domain-containing protein</fullName>
    </recommendedName>
</protein>
<reference evidence="4" key="1">
    <citation type="journal article" date="2022" name="G3 (Bethesda)">
        <title>High quality genome of the basidiomycete yeast Dioszegia hungarica PDD-24b-2 isolated from cloud water.</title>
        <authorList>
            <person name="Jarrige D."/>
            <person name="Haridas S."/>
            <person name="Bleykasten-Grosshans C."/>
            <person name="Joly M."/>
            <person name="Nadalig T."/>
            <person name="Sancelme M."/>
            <person name="Vuilleumier S."/>
            <person name="Grigoriev I.V."/>
            <person name="Amato P."/>
            <person name="Bringel F."/>
        </authorList>
    </citation>
    <scope>NUCLEOTIDE SEQUENCE</scope>
    <source>
        <strain evidence="4">PDD-24b-2</strain>
    </source>
</reference>
<feature type="region of interest" description="Disordered" evidence="1">
    <location>
        <begin position="29"/>
        <end position="73"/>
    </location>
</feature>
<dbReference type="RefSeq" id="XP_052948126.1">
    <property type="nucleotide sequence ID" value="XM_053092132.1"/>
</dbReference>
<name>A0AA38HGE3_9TREE</name>
<feature type="signal peptide" evidence="2">
    <location>
        <begin position="1"/>
        <end position="30"/>
    </location>
</feature>